<dbReference type="OrthoDB" id="8457630at2759"/>
<proteinExistence type="predicted"/>
<reference evidence="4" key="1">
    <citation type="submission" date="2021-04" db="EMBL/GenBank/DDBJ databases">
        <authorList>
            <consortium name="Wellcome Sanger Institute Data Sharing"/>
        </authorList>
    </citation>
    <scope>NUCLEOTIDE SEQUENCE [LARGE SCALE GENOMIC DNA]</scope>
</reference>
<reference evidence="4" key="3">
    <citation type="submission" date="2025-09" db="UniProtKB">
        <authorList>
            <consortium name="Ensembl"/>
        </authorList>
    </citation>
    <scope>IDENTIFICATION</scope>
</reference>
<evidence type="ECO:0000313" key="4">
    <source>
        <dbReference type="Ensembl" id="ENSSAUP00010061154.1"/>
    </source>
</evidence>
<dbReference type="Ensembl" id="ENSSAUT00010064110.1">
    <property type="protein sequence ID" value="ENSSAUP00010061154.1"/>
    <property type="gene ID" value="ENSSAUG00010024725.1"/>
</dbReference>
<evidence type="ECO:0000256" key="2">
    <source>
        <dbReference type="SAM" id="SignalP"/>
    </source>
</evidence>
<dbReference type="Proteomes" id="UP000472265">
    <property type="component" value="Chromosome 19"/>
</dbReference>
<dbReference type="AlphaFoldDB" id="A0A671YF90"/>
<dbReference type="Pfam" id="PF00048">
    <property type="entry name" value="IL8"/>
    <property type="match status" value="1"/>
</dbReference>
<dbReference type="GO" id="GO:0006955">
    <property type="term" value="P:immune response"/>
    <property type="evidence" value="ECO:0007669"/>
    <property type="project" value="InterPro"/>
</dbReference>
<dbReference type="SMART" id="SM00199">
    <property type="entry name" value="SCY"/>
    <property type="match status" value="1"/>
</dbReference>
<dbReference type="GO" id="GO:0008009">
    <property type="term" value="F:chemokine activity"/>
    <property type="evidence" value="ECO:0007669"/>
    <property type="project" value="InterPro"/>
</dbReference>
<evidence type="ECO:0000313" key="5">
    <source>
        <dbReference type="Proteomes" id="UP000472265"/>
    </source>
</evidence>
<gene>
    <name evidence="4" type="primary">ccl34b.4</name>
</gene>
<dbReference type="InterPro" id="IPR036048">
    <property type="entry name" value="Interleukin_8-like_sf"/>
</dbReference>
<dbReference type="InParanoid" id="A0A671YF90"/>
<dbReference type="GeneTree" id="ENSGT01150000287148"/>
<dbReference type="GO" id="GO:0005615">
    <property type="term" value="C:extracellular space"/>
    <property type="evidence" value="ECO:0007669"/>
    <property type="project" value="UniProtKB-KW"/>
</dbReference>
<dbReference type="OMA" id="CVHAIIF"/>
<feature type="signal peptide" evidence="2">
    <location>
        <begin position="1"/>
        <end position="18"/>
    </location>
</feature>
<feature type="chain" id="PRO_5025590860" evidence="2">
    <location>
        <begin position="19"/>
        <end position="94"/>
    </location>
</feature>
<keyword evidence="1" id="KW-0202">Cytokine</keyword>
<evidence type="ECO:0000259" key="3">
    <source>
        <dbReference type="SMART" id="SM00199"/>
    </source>
</evidence>
<name>A0A671YF90_SPAAU</name>
<protein>
    <submittedName>
        <fullName evidence="4">C-X-C motif chemokine 5-like</fullName>
    </submittedName>
</protein>
<accession>A0A671YF90</accession>
<sequence>MSPRILSIALLLLFVCSAYSDMRHPGSRLSHPCCASVTTLNITDKVIGNTYREKPAGPQSPCVHALLLKTNKGEVCVDPKSEWVKNLIANMRKE</sequence>
<reference evidence="4" key="2">
    <citation type="submission" date="2025-08" db="UniProtKB">
        <authorList>
            <consortium name="Ensembl"/>
        </authorList>
    </citation>
    <scope>IDENTIFICATION</scope>
</reference>
<keyword evidence="5" id="KW-1185">Reference proteome</keyword>
<dbReference type="InterPro" id="IPR001811">
    <property type="entry name" value="Chemokine_IL8-like_dom"/>
</dbReference>
<dbReference type="SUPFAM" id="SSF54117">
    <property type="entry name" value="Interleukin 8-like chemokines"/>
    <property type="match status" value="1"/>
</dbReference>
<keyword evidence="2" id="KW-0732">Signal</keyword>
<feature type="domain" description="Chemokine interleukin-8-like" evidence="3">
    <location>
        <begin position="30"/>
        <end position="91"/>
    </location>
</feature>
<evidence type="ECO:0000256" key="1">
    <source>
        <dbReference type="ARBA" id="ARBA00022514"/>
    </source>
</evidence>
<organism evidence="4 5">
    <name type="scientific">Sparus aurata</name>
    <name type="common">Gilthead sea bream</name>
    <dbReference type="NCBI Taxonomy" id="8175"/>
    <lineage>
        <taxon>Eukaryota</taxon>
        <taxon>Metazoa</taxon>
        <taxon>Chordata</taxon>
        <taxon>Craniata</taxon>
        <taxon>Vertebrata</taxon>
        <taxon>Euteleostomi</taxon>
        <taxon>Actinopterygii</taxon>
        <taxon>Neopterygii</taxon>
        <taxon>Teleostei</taxon>
        <taxon>Neoteleostei</taxon>
        <taxon>Acanthomorphata</taxon>
        <taxon>Eupercaria</taxon>
        <taxon>Spariformes</taxon>
        <taxon>Sparidae</taxon>
        <taxon>Sparus</taxon>
    </lineage>
</organism>
<dbReference type="Gene3D" id="2.40.50.40">
    <property type="match status" value="1"/>
</dbReference>